<dbReference type="RefSeq" id="WP_140988378.1">
    <property type="nucleotide sequence ID" value="NZ_VHIQ01000001.1"/>
</dbReference>
<feature type="domain" description="Beta-lactamase-related" evidence="3">
    <location>
        <begin position="86"/>
        <end position="350"/>
    </location>
</feature>
<dbReference type="SUPFAM" id="SSF56601">
    <property type="entry name" value="beta-lactamase/transpeptidase-like"/>
    <property type="match status" value="1"/>
</dbReference>
<dbReference type="PANTHER" id="PTHR22935:SF95">
    <property type="entry name" value="BETA-LACTAMASE-LIKE 1-RELATED"/>
    <property type="match status" value="1"/>
</dbReference>
<dbReference type="Proteomes" id="UP000317332">
    <property type="component" value="Unassembled WGS sequence"/>
</dbReference>
<dbReference type="InterPro" id="IPR051478">
    <property type="entry name" value="Beta-lactamase-like_AB/R"/>
</dbReference>
<evidence type="ECO:0000259" key="3">
    <source>
        <dbReference type="Pfam" id="PF00144"/>
    </source>
</evidence>
<accession>A0A506PP97</accession>
<sequence length="369" mass="41005">MKKYVTAFFALVISSCSNGQTTIAENGIETSNNTINKEQSELLFDNTKSFPNNTQLSIALIKNGEIDFIGIERTNDTIKLIENYKHTFEIGSITKVFTATLLSNFVNNQELKLDDPIQDYLDFKINTENVITFKELANHTSGLPRLPSNLNLLLVDQDNPYKDYDKEKLINYLTTEVTLNQEPGIAYEYSNLGAGILGFELATISKSSFESLLQENIFTKYQMVNSTSTKAHIKTTLVKGLKPNGITTSNWDFDVLAGGGAIFSTVEDLSKFALAQFDDTNNELALTQKPTFKINDQMSIGLGWHILKRKNGGEVIWHNGGTGGYTSSMALDLENKNGIIILSNVSAFNEKMGNIDQLCFGLIKTLDKK</sequence>
<comment type="caution">
    <text evidence="4">The sequence shown here is derived from an EMBL/GenBank/DDBJ whole genome shotgun (WGS) entry which is preliminary data.</text>
</comment>
<gene>
    <name evidence="4" type="ORF">FJ651_00155</name>
</gene>
<feature type="signal peptide" evidence="2">
    <location>
        <begin position="1"/>
        <end position="19"/>
    </location>
</feature>
<feature type="chain" id="PRO_5021312996" evidence="2">
    <location>
        <begin position="20"/>
        <end position="369"/>
    </location>
</feature>
<dbReference type="PROSITE" id="PS51257">
    <property type="entry name" value="PROKAR_LIPOPROTEIN"/>
    <property type="match status" value="1"/>
</dbReference>
<evidence type="ECO:0000313" key="5">
    <source>
        <dbReference type="Proteomes" id="UP000317332"/>
    </source>
</evidence>
<evidence type="ECO:0000313" key="4">
    <source>
        <dbReference type="EMBL" id="TPV35369.1"/>
    </source>
</evidence>
<dbReference type="AlphaFoldDB" id="A0A506PP97"/>
<organism evidence="4 5">
    <name type="scientific">Paucihalobacter ruber</name>
    <dbReference type="NCBI Taxonomy" id="2567861"/>
    <lineage>
        <taxon>Bacteria</taxon>
        <taxon>Pseudomonadati</taxon>
        <taxon>Bacteroidota</taxon>
        <taxon>Flavobacteriia</taxon>
        <taxon>Flavobacteriales</taxon>
        <taxon>Flavobacteriaceae</taxon>
        <taxon>Paucihalobacter</taxon>
    </lineage>
</organism>
<dbReference type="InterPro" id="IPR012338">
    <property type="entry name" value="Beta-lactam/transpept-like"/>
</dbReference>
<dbReference type="InterPro" id="IPR001466">
    <property type="entry name" value="Beta-lactam-related"/>
</dbReference>
<name>A0A506PP97_9FLAO</name>
<reference evidence="4 5" key="1">
    <citation type="submission" date="2019-06" db="EMBL/GenBank/DDBJ databases">
        <title>Flavobacteriaceae Paucihalobacterium erythroidium CWB-1, complete genome.</title>
        <authorList>
            <person name="Wu S."/>
        </authorList>
    </citation>
    <scope>NUCLEOTIDE SEQUENCE [LARGE SCALE GENOMIC DNA]</scope>
    <source>
        <strain evidence="4 5">CWB-1</strain>
    </source>
</reference>
<comment type="similarity">
    <text evidence="1">Belongs to the beta-lactamase family.</text>
</comment>
<keyword evidence="2" id="KW-0732">Signal</keyword>
<evidence type="ECO:0000256" key="2">
    <source>
        <dbReference type="SAM" id="SignalP"/>
    </source>
</evidence>
<evidence type="ECO:0000256" key="1">
    <source>
        <dbReference type="ARBA" id="ARBA00038473"/>
    </source>
</evidence>
<dbReference type="OrthoDB" id="9793489at2"/>
<dbReference type="PANTHER" id="PTHR22935">
    <property type="entry name" value="PENICILLIN-BINDING PROTEIN"/>
    <property type="match status" value="1"/>
</dbReference>
<protein>
    <submittedName>
        <fullName evidence="4">Beta-lactamase family protein</fullName>
    </submittedName>
</protein>
<dbReference type="Gene3D" id="3.40.710.10">
    <property type="entry name" value="DD-peptidase/beta-lactamase superfamily"/>
    <property type="match status" value="1"/>
</dbReference>
<dbReference type="Pfam" id="PF00144">
    <property type="entry name" value="Beta-lactamase"/>
    <property type="match status" value="1"/>
</dbReference>
<dbReference type="EMBL" id="VHIQ01000001">
    <property type="protein sequence ID" value="TPV35369.1"/>
    <property type="molecule type" value="Genomic_DNA"/>
</dbReference>
<keyword evidence="5" id="KW-1185">Reference proteome</keyword>
<proteinExistence type="inferred from homology"/>